<comment type="caution">
    <text evidence="4">The sequence shown here is derived from an EMBL/GenBank/DDBJ whole genome shotgun (WGS) entry which is preliminary data.</text>
</comment>
<evidence type="ECO:0000259" key="3">
    <source>
        <dbReference type="Pfam" id="PF19278"/>
    </source>
</evidence>
<evidence type="ECO:0000313" key="4">
    <source>
        <dbReference type="EMBL" id="MBI3014819.1"/>
    </source>
</evidence>
<gene>
    <name evidence="4" type="ORF">HYY65_07140</name>
</gene>
<dbReference type="InterPro" id="IPR045079">
    <property type="entry name" value="Oxoprolinase-like"/>
</dbReference>
<dbReference type="Pfam" id="PF01968">
    <property type="entry name" value="Hydantoinase_A"/>
    <property type="match status" value="1"/>
</dbReference>
<name>A0A932GPL4_UNCTE</name>
<dbReference type="InterPro" id="IPR002821">
    <property type="entry name" value="Hydantoinase_A"/>
</dbReference>
<evidence type="ECO:0000259" key="1">
    <source>
        <dbReference type="Pfam" id="PF01968"/>
    </source>
</evidence>
<evidence type="ECO:0000313" key="5">
    <source>
        <dbReference type="Proteomes" id="UP000741360"/>
    </source>
</evidence>
<evidence type="ECO:0000259" key="2">
    <source>
        <dbReference type="Pfam" id="PF05378"/>
    </source>
</evidence>
<dbReference type="GO" id="GO:0006749">
    <property type="term" value="P:glutathione metabolic process"/>
    <property type="evidence" value="ECO:0007669"/>
    <property type="project" value="TreeGrafter"/>
</dbReference>
<organism evidence="4 5">
    <name type="scientific">Tectimicrobiota bacterium</name>
    <dbReference type="NCBI Taxonomy" id="2528274"/>
    <lineage>
        <taxon>Bacteria</taxon>
        <taxon>Pseudomonadati</taxon>
        <taxon>Nitrospinota/Tectimicrobiota group</taxon>
        <taxon>Candidatus Tectimicrobiota</taxon>
    </lineage>
</organism>
<feature type="domain" description="Hydantoinase/oxoprolinase N-terminal" evidence="2">
    <location>
        <begin position="4"/>
        <end position="182"/>
    </location>
</feature>
<dbReference type="InterPro" id="IPR008040">
    <property type="entry name" value="Hydant_A_N"/>
</dbReference>
<dbReference type="GO" id="GO:0017168">
    <property type="term" value="F:5-oxoprolinase (ATP-hydrolyzing) activity"/>
    <property type="evidence" value="ECO:0007669"/>
    <property type="project" value="TreeGrafter"/>
</dbReference>
<sequence length="683" mass="74328">MRLRIGIDVGGTFTDLTAFDEDQGEVVVIRKYLSNPAQLMAVMEKITQELAQEFGENSVSLILHGSTAALNTLLEEKGVKVGLLTTRGFRDVYEIGRQWRGEEVFNFFAPAPKMLLTRDRICEIRERLDYQGEVLEPLVPEDVVQAVRKLLADSVQSIAVSFLFSYANPAHENAAARIIREIAPDLYLSFSSEVNPEWREYERTASTVANAYIGPPVSRYLHDLENLSAGSFPQARVLMMKSNGGAASAAMLSQTPIQTIMSGPVAGVIGSRYLGDVKGIEKLISLDTGGTSCDMAVIPGRPLFKSEVSVGRHPLRTHTVDIETIGAGGGSIASIQLGGVLKVGPQSAGADPGPACYDLGGTDATLTDALVVLGHLNPYALLEGAMPISSEKALEAVTRRVADPLGMSPVEAAWGILTVLSTNVMAAMRTITIERGYDPREFTLIPFGGMGPTIAGKIAPELGLGRILIPRDPGTFSAYGMLVTDVQQERSFTRITLLGQASPADLEAIYRRMEEAAMADLLREKIPRERLQALRYADMRYCGQSYEVSVPVSSLRGPEDLAELARRFHEAHHRRYGHMAGGEPIEIVNFKVTGIGVIPKPAMKTFALSSGRLPSPEEVRQVYFDSRNSLPVPVFRRSLLEPGARIEGPAVIEEKTSTTVLYPGQSARLDEYLNIEVDLEKSQ</sequence>
<dbReference type="PANTHER" id="PTHR11365:SF23">
    <property type="entry name" value="HYPOTHETICAL 5-OXOPROLINASE (EUROFUNG)-RELATED"/>
    <property type="match status" value="1"/>
</dbReference>
<protein>
    <submittedName>
        <fullName evidence="4">Hydantoinase/oxoprolinase family protein</fullName>
    </submittedName>
</protein>
<dbReference type="GO" id="GO:0005829">
    <property type="term" value="C:cytosol"/>
    <property type="evidence" value="ECO:0007669"/>
    <property type="project" value="TreeGrafter"/>
</dbReference>
<dbReference type="Pfam" id="PF19278">
    <property type="entry name" value="Hydant_A_C"/>
    <property type="match status" value="1"/>
</dbReference>
<accession>A0A932GPL4</accession>
<dbReference type="Pfam" id="PF05378">
    <property type="entry name" value="Hydant_A_N"/>
    <property type="match status" value="1"/>
</dbReference>
<dbReference type="EMBL" id="JACPSX010000128">
    <property type="protein sequence ID" value="MBI3014819.1"/>
    <property type="molecule type" value="Genomic_DNA"/>
</dbReference>
<reference evidence="4" key="1">
    <citation type="submission" date="2020-07" db="EMBL/GenBank/DDBJ databases">
        <title>Huge and variable diversity of episymbiotic CPR bacteria and DPANN archaea in groundwater ecosystems.</title>
        <authorList>
            <person name="He C.Y."/>
            <person name="Keren R."/>
            <person name="Whittaker M."/>
            <person name="Farag I.F."/>
            <person name="Doudna J."/>
            <person name="Cate J.H.D."/>
            <person name="Banfield J.F."/>
        </authorList>
    </citation>
    <scope>NUCLEOTIDE SEQUENCE</scope>
    <source>
        <strain evidence="4">NC_groundwater_717_Ag_S-0.2um_59_8</strain>
    </source>
</reference>
<feature type="domain" description="Hydantoinase A/oxoprolinase" evidence="1">
    <location>
        <begin position="203"/>
        <end position="489"/>
    </location>
</feature>
<dbReference type="AlphaFoldDB" id="A0A932GPL4"/>
<feature type="domain" description="Acetophenone carboxylase-like C-terminal" evidence="3">
    <location>
        <begin position="504"/>
        <end position="672"/>
    </location>
</feature>
<proteinExistence type="predicted"/>
<dbReference type="Proteomes" id="UP000741360">
    <property type="component" value="Unassembled WGS sequence"/>
</dbReference>
<dbReference type="InterPro" id="IPR049517">
    <property type="entry name" value="ACX-like_C"/>
</dbReference>
<dbReference type="PANTHER" id="PTHR11365">
    <property type="entry name" value="5-OXOPROLINASE RELATED"/>
    <property type="match status" value="1"/>
</dbReference>